<dbReference type="InterPro" id="IPR021647">
    <property type="entry name" value="CusF_Ec"/>
</dbReference>
<organism evidence="2 3">
    <name type="scientific">Pseudocitrobacter vendiensis</name>
    <dbReference type="NCBI Taxonomy" id="2488306"/>
    <lineage>
        <taxon>Bacteria</taxon>
        <taxon>Pseudomonadati</taxon>
        <taxon>Pseudomonadota</taxon>
        <taxon>Gammaproteobacteria</taxon>
        <taxon>Enterobacterales</taxon>
        <taxon>Enterobacteriaceae</taxon>
        <taxon>Pseudocitrobacter</taxon>
    </lineage>
</organism>
<dbReference type="InterPro" id="IPR042230">
    <property type="entry name" value="CusF_sf"/>
</dbReference>
<dbReference type="Proteomes" id="UP001152651">
    <property type="component" value="Unassembled WGS sequence"/>
</dbReference>
<comment type="caution">
    <text evidence="2">The sequence shown here is derived from an EMBL/GenBank/DDBJ whole genome shotgun (WGS) entry which is preliminary data.</text>
</comment>
<feature type="signal peptide" evidence="1">
    <location>
        <begin position="1"/>
        <end position="23"/>
    </location>
</feature>
<dbReference type="Pfam" id="PF11604">
    <property type="entry name" value="CusF_Ec"/>
    <property type="match status" value="1"/>
</dbReference>
<feature type="chain" id="PRO_5046726921" evidence="1">
    <location>
        <begin position="24"/>
        <end position="110"/>
    </location>
</feature>
<keyword evidence="1" id="KW-0732">Signal</keyword>
<name>A0ABM9F3G2_9ENTR</name>
<gene>
    <name evidence="2" type="ORF">FBBNIHIM_00470</name>
</gene>
<dbReference type="Gene3D" id="2.40.50.320">
    <property type="entry name" value="Copper binding periplasmic protein CusF"/>
    <property type="match status" value="1"/>
</dbReference>
<keyword evidence="3" id="KW-1185">Reference proteome</keyword>
<reference evidence="2" key="1">
    <citation type="submission" date="2022-05" db="EMBL/GenBank/DDBJ databases">
        <authorList>
            <person name="Blom J."/>
        </authorList>
    </citation>
    <scope>NUCLEOTIDE SEQUENCE</scope>
    <source>
        <strain evidence="2">Type strain: CPO20170097</strain>
    </source>
</reference>
<accession>A0ABM9F3G2</accession>
<evidence type="ECO:0000313" key="3">
    <source>
        <dbReference type="Proteomes" id="UP001152651"/>
    </source>
</evidence>
<proteinExistence type="predicted"/>
<dbReference type="RefSeq" id="WP_149464363.1">
    <property type="nucleotide sequence ID" value="NZ_CALSBS010000001.1"/>
</dbReference>
<evidence type="ECO:0000256" key="1">
    <source>
        <dbReference type="SAM" id="SignalP"/>
    </source>
</evidence>
<protein>
    <submittedName>
        <fullName evidence="2">Copper-binding protein</fullName>
    </submittedName>
</protein>
<sequence length="110" mass="11748">MSAIYTRALAGVLFAVSAFSVSAHDMSAHATMTMPSAATWQGEGIIKKVTATSITIAHHPIPALNWPAMTMQFAQPTAQPVTAQRVGEEVDFTFTEGEGGYQIVSLNSHR</sequence>
<dbReference type="EMBL" id="CALSBS010000001">
    <property type="protein sequence ID" value="CAH6635297.1"/>
    <property type="molecule type" value="Genomic_DNA"/>
</dbReference>
<evidence type="ECO:0000313" key="2">
    <source>
        <dbReference type="EMBL" id="CAH6635297.1"/>
    </source>
</evidence>